<comment type="subunit">
    <text evidence="10">Homotetramer in membranes.</text>
</comment>
<dbReference type="SUPFAM" id="SSF48403">
    <property type="entry name" value="Ankyrin repeat"/>
    <property type="match status" value="1"/>
</dbReference>
<dbReference type="PROSITE" id="PS50297">
    <property type="entry name" value="ANK_REP_REGION"/>
    <property type="match status" value="2"/>
</dbReference>
<dbReference type="GO" id="GO:0005737">
    <property type="term" value="C:cytoplasm"/>
    <property type="evidence" value="ECO:0007669"/>
    <property type="project" value="TreeGrafter"/>
</dbReference>
<keyword evidence="8" id="KW-1053">Target membrane</keyword>
<dbReference type="Pfam" id="PF12796">
    <property type="entry name" value="Ank_2"/>
    <property type="match status" value="2"/>
</dbReference>
<keyword evidence="5" id="KW-0528">Neurotoxin</keyword>
<dbReference type="Proteomes" id="UP000285301">
    <property type="component" value="Unassembled WGS sequence"/>
</dbReference>
<organism evidence="13 14">
    <name type="scientific">Dinothrombium tinctorium</name>
    <dbReference type="NCBI Taxonomy" id="1965070"/>
    <lineage>
        <taxon>Eukaryota</taxon>
        <taxon>Metazoa</taxon>
        <taxon>Ecdysozoa</taxon>
        <taxon>Arthropoda</taxon>
        <taxon>Chelicerata</taxon>
        <taxon>Arachnida</taxon>
        <taxon>Acari</taxon>
        <taxon>Acariformes</taxon>
        <taxon>Trombidiformes</taxon>
        <taxon>Prostigmata</taxon>
        <taxon>Anystina</taxon>
        <taxon>Parasitengona</taxon>
        <taxon>Trombidioidea</taxon>
        <taxon>Trombidiidae</taxon>
        <taxon>Dinothrombium</taxon>
    </lineage>
</organism>
<gene>
    <name evidence="13" type="ORF">B4U79_08317</name>
</gene>
<proteinExistence type="inferred from homology"/>
<evidence type="ECO:0000313" key="13">
    <source>
        <dbReference type="EMBL" id="RWS15122.1"/>
    </source>
</evidence>
<sequence length="350" mass="38976">MDDANAASLACLPSVERSKLTKIIASDRCDQLLRILKRCQQHSSRAAIANLVLDRNDNTAVHIASHFAAINSLRLLFDYGGEAVNVSLANKEGKTALHEAVIGGSAQCVRLLLDRGWFVDAIKRGDWTPLMLAVTCARFEVTKLLIEQGKANIHLVNKDGWNCFHLAVRSGDFTTVSYLLSLDECLFKNRSNNNRSPLHSCALHGHYNIAYYLINNKCYESIDEKDMCGNTPFIEAIKSSSIAICKLLIANDCDPRVSDKLQRNVLHIAAECNADESIVYLLNELSFDVNEQCARNGFTALHYAAKEGHSSTIEILKQFQCRLDLRDIKGRLPIDVAISFNHIQCVTLLK</sequence>
<evidence type="ECO:0000256" key="4">
    <source>
        <dbReference type="ARBA" id="ARBA00022737"/>
    </source>
</evidence>
<comment type="caution">
    <text evidence="13">The sequence shown here is derived from an EMBL/GenBank/DDBJ whole genome shotgun (WGS) entry which is preliminary data.</text>
</comment>
<keyword evidence="7" id="KW-0472">Membrane</keyword>
<evidence type="ECO:0000256" key="5">
    <source>
        <dbReference type="ARBA" id="ARBA00023028"/>
    </source>
</evidence>
<keyword evidence="4" id="KW-0677">Repeat</keyword>
<keyword evidence="14" id="KW-1185">Reference proteome</keyword>
<dbReference type="AlphaFoldDB" id="A0A3S3PH23"/>
<keyword evidence="6 12" id="KW-0040">ANK repeat</keyword>
<dbReference type="STRING" id="1965070.A0A3S3PH23"/>
<dbReference type="GO" id="GO:0044218">
    <property type="term" value="C:other organism cell membrane"/>
    <property type="evidence" value="ECO:0007669"/>
    <property type="project" value="UniProtKB-KW"/>
</dbReference>
<keyword evidence="5" id="KW-0638">Presynaptic neurotoxin</keyword>
<evidence type="ECO:0000256" key="11">
    <source>
        <dbReference type="ARBA" id="ARBA00049811"/>
    </source>
</evidence>
<evidence type="ECO:0000256" key="1">
    <source>
        <dbReference type="ARBA" id="ARBA00004175"/>
    </source>
</evidence>
<dbReference type="OrthoDB" id="6422058at2759"/>
<feature type="repeat" description="ANK" evidence="12">
    <location>
        <begin position="296"/>
        <end position="328"/>
    </location>
</feature>
<dbReference type="PANTHER" id="PTHR24198">
    <property type="entry name" value="ANKYRIN REPEAT AND PROTEIN KINASE DOMAIN-CONTAINING PROTEIN"/>
    <property type="match status" value="1"/>
</dbReference>
<keyword evidence="5" id="KW-0800">Toxin</keyword>
<keyword evidence="3" id="KW-1052">Target cell membrane</keyword>
<dbReference type="EMBL" id="NCKU01000538">
    <property type="protein sequence ID" value="RWS15122.1"/>
    <property type="molecule type" value="Genomic_DNA"/>
</dbReference>
<protein>
    <recommendedName>
        <fullName evidence="11">Alpha-latrotoxin</fullName>
    </recommendedName>
</protein>
<evidence type="ECO:0000256" key="9">
    <source>
        <dbReference type="ARBA" id="ARBA00049657"/>
    </source>
</evidence>
<dbReference type="GO" id="GO:0006887">
    <property type="term" value="P:exocytosis"/>
    <property type="evidence" value="ECO:0007669"/>
    <property type="project" value="UniProtKB-KW"/>
</dbReference>
<evidence type="ECO:0000256" key="8">
    <source>
        <dbReference type="ARBA" id="ARBA00023298"/>
    </source>
</evidence>
<dbReference type="SMART" id="SM00248">
    <property type="entry name" value="ANK"/>
    <property type="match status" value="8"/>
</dbReference>
<evidence type="ECO:0000313" key="14">
    <source>
        <dbReference type="Proteomes" id="UP000285301"/>
    </source>
</evidence>
<reference evidence="13 14" key="1">
    <citation type="journal article" date="2018" name="Gigascience">
        <title>Genomes of trombidid mites reveal novel predicted allergens and laterally-transferred genes associated with secondary metabolism.</title>
        <authorList>
            <person name="Dong X."/>
            <person name="Chaisiri K."/>
            <person name="Xia D."/>
            <person name="Armstrong S.D."/>
            <person name="Fang Y."/>
            <person name="Donnelly M.J."/>
            <person name="Kadowaki T."/>
            <person name="McGarry J.W."/>
            <person name="Darby A.C."/>
            <person name="Makepeace B.L."/>
        </authorList>
    </citation>
    <scope>NUCLEOTIDE SEQUENCE [LARGE SCALE GENOMIC DNA]</scope>
    <source>
        <strain evidence="13">UoL-WK</strain>
    </source>
</reference>
<dbReference type="Gene3D" id="1.25.40.20">
    <property type="entry name" value="Ankyrin repeat-containing domain"/>
    <property type="match status" value="2"/>
</dbReference>
<dbReference type="Pfam" id="PF00023">
    <property type="entry name" value="Ank"/>
    <property type="match status" value="1"/>
</dbReference>
<evidence type="ECO:0000256" key="7">
    <source>
        <dbReference type="ARBA" id="ARBA00023136"/>
    </source>
</evidence>
<evidence type="ECO:0000256" key="2">
    <source>
        <dbReference type="ARBA" id="ARBA00022483"/>
    </source>
</evidence>
<evidence type="ECO:0000256" key="10">
    <source>
        <dbReference type="ARBA" id="ARBA00049715"/>
    </source>
</evidence>
<keyword evidence="2" id="KW-0268">Exocytosis</keyword>
<dbReference type="PROSITE" id="PS50088">
    <property type="entry name" value="ANK_REPEAT"/>
    <property type="match status" value="2"/>
</dbReference>
<feature type="repeat" description="ANK" evidence="12">
    <location>
        <begin position="92"/>
        <end position="124"/>
    </location>
</feature>
<comment type="similarity">
    <text evidence="9">Belongs to the cationic peptide 01 (latrotoxin) family. 03 (alpha-latrotoxin) subfamily.</text>
</comment>
<evidence type="ECO:0000256" key="3">
    <source>
        <dbReference type="ARBA" id="ARBA00022537"/>
    </source>
</evidence>
<evidence type="ECO:0000256" key="12">
    <source>
        <dbReference type="PROSITE-ProRule" id="PRU00023"/>
    </source>
</evidence>
<name>A0A3S3PH23_9ACAR</name>
<dbReference type="PANTHER" id="PTHR24198:SF165">
    <property type="entry name" value="ANKYRIN REPEAT-CONTAINING PROTEIN-RELATED"/>
    <property type="match status" value="1"/>
</dbReference>
<dbReference type="InterPro" id="IPR002110">
    <property type="entry name" value="Ankyrin_rpt"/>
</dbReference>
<dbReference type="InterPro" id="IPR036770">
    <property type="entry name" value="Ankyrin_rpt-contain_sf"/>
</dbReference>
<comment type="subcellular location">
    <subcellularLocation>
        <location evidence="1">Target cell membrane</location>
    </subcellularLocation>
</comment>
<dbReference type="GO" id="GO:0044231">
    <property type="term" value="C:host cell presynaptic membrane"/>
    <property type="evidence" value="ECO:0007669"/>
    <property type="project" value="UniProtKB-KW"/>
</dbReference>
<accession>A0A3S3PH23</accession>
<evidence type="ECO:0000256" key="6">
    <source>
        <dbReference type="ARBA" id="ARBA00023043"/>
    </source>
</evidence>